<name>A0A7X0H3X4_9BACT</name>
<dbReference type="Proteomes" id="UP000541810">
    <property type="component" value="Unassembled WGS sequence"/>
</dbReference>
<feature type="chain" id="PRO_5030976764" evidence="1">
    <location>
        <begin position="30"/>
        <end position="272"/>
    </location>
</feature>
<gene>
    <name evidence="2" type="ORF">HNQ40_000638</name>
</gene>
<keyword evidence="3" id="KW-1185">Reference proteome</keyword>
<organism evidence="2 3">
    <name type="scientific">Algisphaera agarilytica</name>
    <dbReference type="NCBI Taxonomy" id="1385975"/>
    <lineage>
        <taxon>Bacteria</taxon>
        <taxon>Pseudomonadati</taxon>
        <taxon>Planctomycetota</taxon>
        <taxon>Phycisphaerae</taxon>
        <taxon>Phycisphaerales</taxon>
        <taxon>Phycisphaeraceae</taxon>
        <taxon>Algisphaera</taxon>
    </lineage>
</organism>
<evidence type="ECO:0000313" key="3">
    <source>
        <dbReference type="Proteomes" id="UP000541810"/>
    </source>
</evidence>
<keyword evidence="1" id="KW-0732">Signal</keyword>
<accession>A0A7X0H3X4</accession>
<sequence>MPDVARHLQACVWVSVVVALCTVSFSATGQTLQERIEDRERKLARAAERERANDPDLQIDRRMASRMDFSARGVGVKQALADWSKKTQVPLVIDWEAMEIDGVDPDLEVDIELEDVRADTVLLVLMDSMSEELRFIAETHGWGVHLRSRIRANQDVITRVYDVRDLLVDVPNFDDAPRLSLTDALSNTSSGGGSSPSGIFDVEEFSEEDRPLTKRERGELLVQLVRDTIEPDIWLEHGGEFSRARYSNGQMIVRAPLYVHVQIGRPAIALDR</sequence>
<dbReference type="RefSeq" id="WP_184676327.1">
    <property type="nucleotide sequence ID" value="NZ_JACHGY010000001.1"/>
</dbReference>
<feature type="signal peptide" evidence="1">
    <location>
        <begin position="1"/>
        <end position="29"/>
    </location>
</feature>
<protein>
    <submittedName>
        <fullName evidence="2">Uncharacterized protein</fullName>
    </submittedName>
</protein>
<evidence type="ECO:0000313" key="2">
    <source>
        <dbReference type="EMBL" id="MBB6428832.1"/>
    </source>
</evidence>
<reference evidence="2 3" key="1">
    <citation type="submission" date="2020-08" db="EMBL/GenBank/DDBJ databases">
        <title>Genomic Encyclopedia of Type Strains, Phase IV (KMG-IV): sequencing the most valuable type-strain genomes for metagenomic binning, comparative biology and taxonomic classification.</title>
        <authorList>
            <person name="Goeker M."/>
        </authorList>
    </citation>
    <scope>NUCLEOTIDE SEQUENCE [LARGE SCALE GENOMIC DNA]</scope>
    <source>
        <strain evidence="2 3">DSM 103725</strain>
    </source>
</reference>
<comment type="caution">
    <text evidence="2">The sequence shown here is derived from an EMBL/GenBank/DDBJ whole genome shotgun (WGS) entry which is preliminary data.</text>
</comment>
<dbReference type="AlphaFoldDB" id="A0A7X0H3X4"/>
<proteinExistence type="predicted"/>
<evidence type="ECO:0000256" key="1">
    <source>
        <dbReference type="SAM" id="SignalP"/>
    </source>
</evidence>
<dbReference type="EMBL" id="JACHGY010000001">
    <property type="protein sequence ID" value="MBB6428832.1"/>
    <property type="molecule type" value="Genomic_DNA"/>
</dbReference>